<dbReference type="RefSeq" id="WP_086066534.1">
    <property type="nucleotide sequence ID" value="NZ_CP021108.1"/>
</dbReference>
<dbReference type="KEGG" id="bgv:CAL12_21835"/>
<evidence type="ECO:0000313" key="3">
    <source>
        <dbReference type="Proteomes" id="UP000194151"/>
    </source>
</evidence>
<sequence length="116" mass="12768">MELHPTVLEACGKPAFVVLPYKEYLHLVGSNLHPSPRIPADGTIPNEVVQLMVGSSCSIIRAWREHLGITQSEMANRLGIRQPTYVGMEASGARPRKSTRQRIATAMGLHPDQLDV</sequence>
<dbReference type="InterPro" id="IPR001387">
    <property type="entry name" value="Cro/C1-type_HTH"/>
</dbReference>
<dbReference type="OrthoDB" id="5679339at2"/>
<dbReference type="AlphaFoldDB" id="A0A1W6YQ14"/>
<dbReference type="EMBL" id="CP021108">
    <property type="protein sequence ID" value="ARP83196.1"/>
    <property type="molecule type" value="Genomic_DNA"/>
</dbReference>
<dbReference type="STRING" id="1416806.CAL12_21835"/>
<dbReference type="InterPro" id="IPR010982">
    <property type="entry name" value="Lambda_DNA-bd_dom_sf"/>
</dbReference>
<reference evidence="2 3" key="1">
    <citation type="submission" date="2017-05" db="EMBL/GenBank/DDBJ databases">
        <title>Complete and WGS of Bordetella genogroups.</title>
        <authorList>
            <person name="Spilker T."/>
            <person name="LiPuma J."/>
        </authorList>
    </citation>
    <scope>NUCLEOTIDE SEQUENCE [LARGE SCALE GENOMIC DNA]</scope>
    <source>
        <strain evidence="2 3">AU19157</strain>
    </source>
</reference>
<dbReference type="GO" id="GO:0003677">
    <property type="term" value="F:DNA binding"/>
    <property type="evidence" value="ECO:0007669"/>
    <property type="project" value="InterPro"/>
</dbReference>
<dbReference type="SMART" id="SM00530">
    <property type="entry name" value="HTH_XRE"/>
    <property type="match status" value="1"/>
</dbReference>
<evidence type="ECO:0000313" key="2">
    <source>
        <dbReference type="EMBL" id="ARP83196.1"/>
    </source>
</evidence>
<protein>
    <submittedName>
        <fullName evidence="2">Transcriptional regulator</fullName>
    </submittedName>
</protein>
<dbReference type="Gene3D" id="1.10.260.40">
    <property type="entry name" value="lambda repressor-like DNA-binding domains"/>
    <property type="match status" value="1"/>
</dbReference>
<dbReference type="Proteomes" id="UP000194151">
    <property type="component" value="Chromosome"/>
</dbReference>
<accession>A0A1W6YQ14</accession>
<name>A0A1W6YQ14_9BORD</name>
<dbReference type="PROSITE" id="PS50943">
    <property type="entry name" value="HTH_CROC1"/>
    <property type="match status" value="1"/>
</dbReference>
<keyword evidence="3" id="KW-1185">Reference proteome</keyword>
<dbReference type="SUPFAM" id="SSF47413">
    <property type="entry name" value="lambda repressor-like DNA-binding domains"/>
    <property type="match status" value="1"/>
</dbReference>
<evidence type="ECO:0000259" key="1">
    <source>
        <dbReference type="PROSITE" id="PS50943"/>
    </source>
</evidence>
<gene>
    <name evidence="2" type="ORF">CAL12_21835</name>
</gene>
<dbReference type="CDD" id="cd00093">
    <property type="entry name" value="HTH_XRE"/>
    <property type="match status" value="1"/>
</dbReference>
<feature type="domain" description="HTH cro/C1-type" evidence="1">
    <location>
        <begin position="60"/>
        <end position="114"/>
    </location>
</feature>
<proteinExistence type="predicted"/>
<organism evidence="2 3">
    <name type="scientific">Bordetella genomosp. 8</name>
    <dbReference type="NCBI Taxonomy" id="1416806"/>
    <lineage>
        <taxon>Bacteria</taxon>
        <taxon>Pseudomonadati</taxon>
        <taxon>Pseudomonadota</taxon>
        <taxon>Betaproteobacteria</taxon>
        <taxon>Burkholderiales</taxon>
        <taxon>Alcaligenaceae</taxon>
        <taxon>Bordetella</taxon>
    </lineage>
</organism>
<dbReference type="Pfam" id="PF01381">
    <property type="entry name" value="HTH_3"/>
    <property type="match status" value="1"/>
</dbReference>